<keyword evidence="2" id="KW-0805">Transcription regulation</keyword>
<reference evidence="7 8" key="1">
    <citation type="submission" date="2019-01" db="EMBL/GenBank/DDBJ databases">
        <title>Filimonas sp. strain TTM-71.</title>
        <authorList>
            <person name="Chen W.-M."/>
        </authorList>
    </citation>
    <scope>NUCLEOTIDE SEQUENCE [LARGE SCALE GENOMIC DNA]</scope>
    <source>
        <strain evidence="7 8">TTM-71</strain>
    </source>
</reference>
<keyword evidence="4" id="KW-0804">Transcription</keyword>
<dbReference type="InterPro" id="IPR013325">
    <property type="entry name" value="RNA_pol_sigma_r2"/>
</dbReference>
<dbReference type="CDD" id="cd06171">
    <property type="entry name" value="Sigma70_r4"/>
    <property type="match status" value="1"/>
</dbReference>
<evidence type="ECO:0000256" key="2">
    <source>
        <dbReference type="ARBA" id="ARBA00023015"/>
    </source>
</evidence>
<dbReference type="InterPro" id="IPR013249">
    <property type="entry name" value="RNA_pol_sigma70_r4_t2"/>
</dbReference>
<dbReference type="GO" id="GO:0006352">
    <property type="term" value="P:DNA-templated transcription initiation"/>
    <property type="evidence" value="ECO:0007669"/>
    <property type="project" value="InterPro"/>
</dbReference>
<accession>A0A4Q1D114</accession>
<dbReference type="NCBIfam" id="TIGR02937">
    <property type="entry name" value="sigma70-ECF"/>
    <property type="match status" value="1"/>
</dbReference>
<organism evidence="7 8">
    <name type="scientific">Filimonas effusa</name>
    <dbReference type="NCBI Taxonomy" id="2508721"/>
    <lineage>
        <taxon>Bacteria</taxon>
        <taxon>Pseudomonadati</taxon>
        <taxon>Bacteroidota</taxon>
        <taxon>Chitinophagia</taxon>
        <taxon>Chitinophagales</taxon>
        <taxon>Chitinophagaceae</taxon>
        <taxon>Filimonas</taxon>
    </lineage>
</organism>
<evidence type="ECO:0000313" key="8">
    <source>
        <dbReference type="Proteomes" id="UP000290545"/>
    </source>
</evidence>
<evidence type="ECO:0000256" key="4">
    <source>
        <dbReference type="ARBA" id="ARBA00023163"/>
    </source>
</evidence>
<evidence type="ECO:0000256" key="1">
    <source>
        <dbReference type="ARBA" id="ARBA00010641"/>
    </source>
</evidence>
<dbReference type="Gene3D" id="1.10.1740.10">
    <property type="match status" value="1"/>
</dbReference>
<dbReference type="InterPro" id="IPR014284">
    <property type="entry name" value="RNA_pol_sigma-70_dom"/>
</dbReference>
<feature type="domain" description="RNA polymerase sigma factor 70 region 4 type 2" evidence="6">
    <location>
        <begin position="111"/>
        <end position="162"/>
    </location>
</feature>
<dbReference type="InterPro" id="IPR013324">
    <property type="entry name" value="RNA_pol_sigma_r3/r4-like"/>
</dbReference>
<evidence type="ECO:0000313" key="7">
    <source>
        <dbReference type="EMBL" id="RXK81419.1"/>
    </source>
</evidence>
<sequence>MLAGDADAMKELYNNFYQYLFSNNFAVYPYRELVKDCIHETFLSIWVNREKLPQVSSVGGYLNTCVRRKIMDALRKESLENKRHTSEAESQECSYEEAMIAFQEHEATGKILKEAFAQLTPKQKEVIRLRFFENRNYDEIAALSNCEARTIYNRVYEAIERLRRYFSIKHPF</sequence>
<evidence type="ECO:0000259" key="5">
    <source>
        <dbReference type="Pfam" id="PF04542"/>
    </source>
</evidence>
<dbReference type="PANTHER" id="PTHR43133:SF46">
    <property type="entry name" value="RNA POLYMERASE SIGMA-70 FACTOR ECF SUBFAMILY"/>
    <property type="match status" value="1"/>
</dbReference>
<dbReference type="PANTHER" id="PTHR43133">
    <property type="entry name" value="RNA POLYMERASE ECF-TYPE SIGMA FACTO"/>
    <property type="match status" value="1"/>
</dbReference>
<dbReference type="InterPro" id="IPR039425">
    <property type="entry name" value="RNA_pol_sigma-70-like"/>
</dbReference>
<comment type="caution">
    <text evidence="7">The sequence shown here is derived from an EMBL/GenBank/DDBJ whole genome shotgun (WGS) entry which is preliminary data.</text>
</comment>
<dbReference type="GO" id="GO:0016987">
    <property type="term" value="F:sigma factor activity"/>
    <property type="evidence" value="ECO:0007669"/>
    <property type="project" value="UniProtKB-KW"/>
</dbReference>
<dbReference type="Proteomes" id="UP000290545">
    <property type="component" value="Unassembled WGS sequence"/>
</dbReference>
<name>A0A4Q1D114_9BACT</name>
<evidence type="ECO:0000259" key="6">
    <source>
        <dbReference type="Pfam" id="PF08281"/>
    </source>
</evidence>
<dbReference type="Pfam" id="PF08281">
    <property type="entry name" value="Sigma70_r4_2"/>
    <property type="match status" value="1"/>
</dbReference>
<keyword evidence="8" id="KW-1185">Reference proteome</keyword>
<dbReference type="SUPFAM" id="SSF88946">
    <property type="entry name" value="Sigma2 domain of RNA polymerase sigma factors"/>
    <property type="match status" value="1"/>
</dbReference>
<gene>
    <name evidence="7" type="ORF">ESB13_21025</name>
</gene>
<evidence type="ECO:0000256" key="3">
    <source>
        <dbReference type="ARBA" id="ARBA00023082"/>
    </source>
</evidence>
<dbReference type="AlphaFoldDB" id="A0A4Q1D114"/>
<dbReference type="EMBL" id="SDHZ01000004">
    <property type="protein sequence ID" value="RXK81419.1"/>
    <property type="molecule type" value="Genomic_DNA"/>
</dbReference>
<dbReference type="InterPro" id="IPR007627">
    <property type="entry name" value="RNA_pol_sigma70_r2"/>
</dbReference>
<keyword evidence="3" id="KW-0731">Sigma factor</keyword>
<dbReference type="Gene3D" id="1.10.10.10">
    <property type="entry name" value="Winged helix-like DNA-binding domain superfamily/Winged helix DNA-binding domain"/>
    <property type="match status" value="1"/>
</dbReference>
<dbReference type="Pfam" id="PF04542">
    <property type="entry name" value="Sigma70_r2"/>
    <property type="match status" value="1"/>
</dbReference>
<dbReference type="SUPFAM" id="SSF88659">
    <property type="entry name" value="Sigma3 and sigma4 domains of RNA polymerase sigma factors"/>
    <property type="match status" value="1"/>
</dbReference>
<dbReference type="InterPro" id="IPR036388">
    <property type="entry name" value="WH-like_DNA-bd_sf"/>
</dbReference>
<feature type="domain" description="RNA polymerase sigma-70 region 2" evidence="5">
    <location>
        <begin position="21"/>
        <end position="78"/>
    </location>
</feature>
<dbReference type="GO" id="GO:0003677">
    <property type="term" value="F:DNA binding"/>
    <property type="evidence" value="ECO:0007669"/>
    <property type="project" value="InterPro"/>
</dbReference>
<dbReference type="OrthoDB" id="9150024at2"/>
<protein>
    <submittedName>
        <fullName evidence="7">Sigma-70 family RNA polymerase sigma factor</fullName>
    </submittedName>
</protein>
<proteinExistence type="inferred from homology"/>
<comment type="similarity">
    <text evidence="1">Belongs to the sigma-70 factor family. ECF subfamily.</text>
</comment>